<dbReference type="GO" id="GO:0016020">
    <property type="term" value="C:membrane"/>
    <property type="evidence" value="ECO:0007669"/>
    <property type="project" value="UniProtKB-SubCell"/>
</dbReference>
<name>A0ABD2VX16_9HYME</name>
<evidence type="ECO:0000256" key="5">
    <source>
        <dbReference type="ARBA" id="ARBA00023136"/>
    </source>
</evidence>
<feature type="transmembrane region" description="Helical" evidence="6">
    <location>
        <begin position="125"/>
        <end position="148"/>
    </location>
</feature>
<dbReference type="InterPro" id="IPR009688">
    <property type="entry name" value="FAM210A/B-like_dom"/>
</dbReference>
<dbReference type="Proteomes" id="UP001627154">
    <property type="component" value="Unassembled WGS sequence"/>
</dbReference>
<comment type="caution">
    <text evidence="8">The sequence shown here is derived from an EMBL/GenBank/DDBJ whole genome shotgun (WGS) entry which is preliminary data.</text>
</comment>
<evidence type="ECO:0000259" key="7">
    <source>
        <dbReference type="Pfam" id="PF06916"/>
    </source>
</evidence>
<proteinExistence type="predicted"/>
<evidence type="ECO:0000256" key="6">
    <source>
        <dbReference type="SAM" id="Phobius"/>
    </source>
</evidence>
<dbReference type="PANTHER" id="PTHR21377">
    <property type="entry name" value="PROTEIN FAM210B, MITOCHONDRIAL"/>
    <property type="match status" value="1"/>
</dbReference>
<evidence type="ECO:0000256" key="2">
    <source>
        <dbReference type="ARBA" id="ARBA00022692"/>
    </source>
</evidence>
<keyword evidence="3 6" id="KW-1133">Transmembrane helix</keyword>
<feature type="domain" description="DUF1279" evidence="7">
    <location>
        <begin position="116"/>
        <end position="202"/>
    </location>
</feature>
<comment type="subcellular location">
    <subcellularLocation>
        <location evidence="1">Membrane</location>
        <topology evidence="1">Single-pass membrane protein</topology>
    </subcellularLocation>
</comment>
<evidence type="ECO:0000256" key="4">
    <source>
        <dbReference type="ARBA" id="ARBA00023054"/>
    </source>
</evidence>
<dbReference type="Pfam" id="PF06916">
    <property type="entry name" value="FAM210A-B_dom"/>
    <property type="match status" value="1"/>
</dbReference>
<keyword evidence="4" id="KW-0175">Coiled coil</keyword>
<dbReference type="InterPro" id="IPR045866">
    <property type="entry name" value="FAM210A/B-like"/>
</dbReference>
<accession>A0ABD2VX16</accession>
<keyword evidence="9" id="KW-1185">Reference proteome</keyword>
<evidence type="ECO:0000256" key="3">
    <source>
        <dbReference type="ARBA" id="ARBA00022989"/>
    </source>
</evidence>
<reference evidence="8 9" key="1">
    <citation type="journal article" date="2024" name="bioRxiv">
        <title>A reference genome for Trichogramma kaykai: A tiny desert-dwelling parasitoid wasp with competing sex-ratio distorters.</title>
        <authorList>
            <person name="Culotta J."/>
            <person name="Lindsey A.R."/>
        </authorList>
    </citation>
    <scope>NUCLEOTIDE SEQUENCE [LARGE SCALE GENOMIC DNA]</scope>
    <source>
        <strain evidence="8 9">KSX58</strain>
    </source>
</reference>
<gene>
    <name evidence="8" type="ORF">TKK_019449</name>
</gene>
<dbReference type="AlphaFoldDB" id="A0ABD2VX16"/>
<evidence type="ECO:0000313" key="9">
    <source>
        <dbReference type="Proteomes" id="UP001627154"/>
    </source>
</evidence>
<protein>
    <recommendedName>
        <fullName evidence="7">DUF1279 domain-containing protein</fullName>
    </recommendedName>
</protein>
<evidence type="ECO:0000256" key="1">
    <source>
        <dbReference type="ARBA" id="ARBA00004167"/>
    </source>
</evidence>
<dbReference type="EMBL" id="JBJJXI010000166">
    <property type="protein sequence ID" value="KAL3385065.1"/>
    <property type="molecule type" value="Genomic_DNA"/>
</dbReference>
<evidence type="ECO:0000313" key="8">
    <source>
        <dbReference type="EMBL" id="KAL3385065.1"/>
    </source>
</evidence>
<dbReference type="PANTHER" id="PTHR21377:SF1">
    <property type="entry name" value="PROTEIN FAM210A"/>
    <property type="match status" value="1"/>
</dbReference>
<organism evidence="8 9">
    <name type="scientific">Trichogramma kaykai</name>
    <dbReference type="NCBI Taxonomy" id="54128"/>
    <lineage>
        <taxon>Eukaryota</taxon>
        <taxon>Metazoa</taxon>
        <taxon>Ecdysozoa</taxon>
        <taxon>Arthropoda</taxon>
        <taxon>Hexapoda</taxon>
        <taxon>Insecta</taxon>
        <taxon>Pterygota</taxon>
        <taxon>Neoptera</taxon>
        <taxon>Endopterygota</taxon>
        <taxon>Hymenoptera</taxon>
        <taxon>Apocrita</taxon>
        <taxon>Proctotrupomorpha</taxon>
        <taxon>Chalcidoidea</taxon>
        <taxon>Trichogrammatidae</taxon>
        <taxon>Trichogramma</taxon>
    </lineage>
</organism>
<keyword evidence="5 6" id="KW-0472">Membrane</keyword>
<keyword evidence="2 6" id="KW-0812">Transmembrane</keyword>
<sequence>MELIINSGVKYAKLLMPRIQQSTSKFLPAIHHVQICSANGQMQFSDYHRYRHCQSNVHCNLKNLGLLDLPKLNVCKYEMSAVEYSTSTKPESSTKDASCEKVCHEPPAAANPSIFQKMKQLGKDYWHILIPVHVVTSIGWASIFYIAAKNGVDIVGILEYLKLSEEYLEKIRGSSAGHWAVTYALYKVFTPVRYTVTVGGTTMCIRYLNKWGYMKSSELVEYAKAKKASVVERRNLKKQSKS</sequence>